<dbReference type="InterPro" id="IPR027417">
    <property type="entry name" value="P-loop_NTPase"/>
</dbReference>
<evidence type="ECO:0000259" key="15">
    <source>
        <dbReference type="PROSITE" id="PS51199"/>
    </source>
</evidence>
<dbReference type="Proteomes" id="UP000095657">
    <property type="component" value="Unassembled WGS sequence"/>
</dbReference>
<dbReference type="Gene3D" id="3.40.50.300">
    <property type="entry name" value="P-loop containing nucleotide triphosphate hydrolases"/>
    <property type="match status" value="1"/>
</dbReference>
<dbReference type="EMBL" id="QSCS01000023">
    <property type="protein sequence ID" value="RGY24180.1"/>
    <property type="molecule type" value="Genomic_DNA"/>
</dbReference>
<dbReference type="InterPro" id="IPR007692">
    <property type="entry name" value="DNA_helicase_DnaB"/>
</dbReference>
<dbReference type="PANTHER" id="PTHR30153">
    <property type="entry name" value="REPLICATIVE DNA HELICASE DNAB"/>
    <property type="match status" value="1"/>
</dbReference>
<keyword evidence="5 13" id="KW-0378">Hydrolase</keyword>
<dbReference type="SUPFAM" id="SSF48024">
    <property type="entry name" value="N-terminal domain of DnaB helicase"/>
    <property type="match status" value="1"/>
</dbReference>
<dbReference type="Proteomes" id="UP000491168">
    <property type="component" value="Unassembled WGS sequence"/>
</dbReference>
<dbReference type="CDD" id="cd00984">
    <property type="entry name" value="DnaB_C"/>
    <property type="match status" value="1"/>
</dbReference>
<dbReference type="GO" id="GO:0003677">
    <property type="term" value="F:DNA binding"/>
    <property type="evidence" value="ECO:0007669"/>
    <property type="project" value="UniProtKB-UniRule"/>
</dbReference>
<dbReference type="GO" id="GO:0005524">
    <property type="term" value="F:ATP binding"/>
    <property type="evidence" value="ECO:0007669"/>
    <property type="project" value="UniProtKB-UniRule"/>
</dbReference>
<evidence type="ECO:0000256" key="12">
    <source>
        <dbReference type="NCBIfam" id="TIGR00665"/>
    </source>
</evidence>
<gene>
    <name evidence="16" type="primary">dnaC_2</name>
    <name evidence="17" type="synonym">dnaB</name>
    <name evidence="20" type="ORF">DW190_05620</name>
    <name evidence="19" type="ORF">DW794_12935</name>
    <name evidence="18" type="ORF">DXA49_14275</name>
    <name evidence="16" type="ORF">ERS852494_01460</name>
    <name evidence="17" type="ORF">F2Y35_13380</name>
</gene>
<feature type="region of interest" description="Disordered" evidence="14">
    <location>
        <begin position="1"/>
        <end position="22"/>
    </location>
</feature>
<reference evidence="16 21" key="1">
    <citation type="submission" date="2015-09" db="EMBL/GenBank/DDBJ databases">
        <authorList>
            <consortium name="Pathogen Informatics"/>
        </authorList>
    </citation>
    <scope>NUCLEOTIDE SEQUENCE [LARGE SCALE GENOMIC DNA]</scope>
    <source>
        <strain evidence="16 21">2789STDY5834880</strain>
    </source>
</reference>
<dbReference type="NCBIfam" id="TIGR00665">
    <property type="entry name" value="DnaB"/>
    <property type="match status" value="1"/>
</dbReference>
<evidence type="ECO:0000256" key="4">
    <source>
        <dbReference type="ARBA" id="ARBA00022741"/>
    </source>
</evidence>
<accession>A0A174KAW2</accession>
<keyword evidence="4 13" id="KW-0547">Nucleotide-binding</keyword>
<dbReference type="GO" id="GO:0006269">
    <property type="term" value="P:DNA replication, synthesis of primer"/>
    <property type="evidence" value="ECO:0007669"/>
    <property type="project" value="UniProtKB-UniRule"/>
</dbReference>
<keyword evidence="8 13" id="KW-0238">DNA-binding</keyword>
<evidence type="ECO:0000256" key="2">
    <source>
        <dbReference type="ARBA" id="ARBA00022515"/>
    </source>
</evidence>
<dbReference type="Proteomes" id="UP000284431">
    <property type="component" value="Unassembled WGS sequence"/>
</dbReference>
<name>A0A174KAW2_9BACE</name>
<dbReference type="EMBL" id="QSJD01000019">
    <property type="protein sequence ID" value="RHD47193.1"/>
    <property type="molecule type" value="Genomic_DNA"/>
</dbReference>
<evidence type="ECO:0000313" key="24">
    <source>
        <dbReference type="Proteomes" id="UP000284689"/>
    </source>
</evidence>
<evidence type="ECO:0000256" key="7">
    <source>
        <dbReference type="ARBA" id="ARBA00022840"/>
    </source>
</evidence>
<dbReference type="EMBL" id="VVYF01000012">
    <property type="protein sequence ID" value="KAA5491020.1"/>
    <property type="molecule type" value="Genomic_DNA"/>
</dbReference>
<dbReference type="GO" id="GO:1990077">
    <property type="term" value="C:primosome complex"/>
    <property type="evidence" value="ECO:0007669"/>
    <property type="project" value="UniProtKB-UniRule"/>
</dbReference>
<evidence type="ECO:0000256" key="13">
    <source>
        <dbReference type="RuleBase" id="RU362085"/>
    </source>
</evidence>
<comment type="catalytic activity">
    <reaction evidence="11 13">
        <text>ATP + H2O = ADP + phosphate + H(+)</text>
        <dbReference type="Rhea" id="RHEA:13065"/>
        <dbReference type="ChEBI" id="CHEBI:15377"/>
        <dbReference type="ChEBI" id="CHEBI:15378"/>
        <dbReference type="ChEBI" id="CHEBI:30616"/>
        <dbReference type="ChEBI" id="CHEBI:43474"/>
        <dbReference type="ChEBI" id="CHEBI:456216"/>
        <dbReference type="EC" id="5.6.2.3"/>
    </reaction>
</comment>
<dbReference type="InterPro" id="IPR007693">
    <property type="entry name" value="DNA_helicase_DnaB-like_N"/>
</dbReference>
<dbReference type="Proteomes" id="UP000283512">
    <property type="component" value="Unassembled WGS sequence"/>
</dbReference>
<dbReference type="Proteomes" id="UP000284689">
    <property type="component" value="Unassembled WGS sequence"/>
</dbReference>
<evidence type="ECO:0000256" key="1">
    <source>
        <dbReference type="ARBA" id="ARBA00008428"/>
    </source>
</evidence>
<reference evidence="17 25" key="3">
    <citation type="journal article" date="2019" name="Nat. Med.">
        <title>A library of human gut bacterial isolates paired with longitudinal multiomics data enables mechanistic microbiome research.</title>
        <authorList>
            <person name="Poyet M."/>
            <person name="Groussin M."/>
            <person name="Gibbons S.M."/>
            <person name="Avila-Pacheco J."/>
            <person name="Jiang X."/>
            <person name="Kearney S.M."/>
            <person name="Perrotta A.R."/>
            <person name="Berdy B."/>
            <person name="Zhao S."/>
            <person name="Lieberman T.D."/>
            <person name="Swanson P.K."/>
            <person name="Smith M."/>
            <person name="Roesemann S."/>
            <person name="Alexander J.E."/>
            <person name="Rich S.A."/>
            <person name="Livny J."/>
            <person name="Vlamakis H."/>
            <person name="Clish C."/>
            <person name="Bullock K."/>
            <person name="Deik A."/>
            <person name="Scott J."/>
            <person name="Pierce K.A."/>
            <person name="Xavier R.J."/>
            <person name="Alm E.J."/>
        </authorList>
    </citation>
    <scope>NUCLEOTIDE SEQUENCE [LARGE SCALE GENOMIC DNA]</scope>
    <source>
        <strain evidence="17 25">BIOML-A21</strain>
    </source>
</reference>
<dbReference type="InterPro" id="IPR007694">
    <property type="entry name" value="DNA_helicase_DnaB-like_C"/>
</dbReference>
<dbReference type="GO" id="GO:0042802">
    <property type="term" value="F:identical protein binding"/>
    <property type="evidence" value="ECO:0007669"/>
    <property type="project" value="UniProtKB-ARBA"/>
</dbReference>
<dbReference type="AlphaFoldDB" id="A0A174KAW2"/>
<evidence type="ECO:0000313" key="25">
    <source>
        <dbReference type="Proteomes" id="UP000491168"/>
    </source>
</evidence>
<keyword evidence="7 13" id="KW-0067">ATP-binding</keyword>
<dbReference type="SUPFAM" id="SSF52540">
    <property type="entry name" value="P-loop containing nucleoside triphosphate hydrolases"/>
    <property type="match status" value="1"/>
</dbReference>
<dbReference type="GO" id="GO:0016787">
    <property type="term" value="F:hydrolase activity"/>
    <property type="evidence" value="ECO:0007669"/>
    <property type="project" value="UniProtKB-KW"/>
</dbReference>
<evidence type="ECO:0000256" key="3">
    <source>
        <dbReference type="ARBA" id="ARBA00022705"/>
    </source>
</evidence>
<dbReference type="GO" id="GO:0005829">
    <property type="term" value="C:cytosol"/>
    <property type="evidence" value="ECO:0007669"/>
    <property type="project" value="TreeGrafter"/>
</dbReference>
<dbReference type="STRING" id="47678.ERS852494_01460"/>
<dbReference type="FunFam" id="1.10.860.10:FF:000001">
    <property type="entry name" value="Replicative DNA helicase"/>
    <property type="match status" value="1"/>
</dbReference>
<dbReference type="NCBIfam" id="NF004384">
    <property type="entry name" value="PRK05748.1"/>
    <property type="match status" value="1"/>
</dbReference>
<dbReference type="EMBL" id="CZAI01000003">
    <property type="protein sequence ID" value="CUP09143.1"/>
    <property type="molecule type" value="Genomic_DNA"/>
</dbReference>
<evidence type="ECO:0000256" key="5">
    <source>
        <dbReference type="ARBA" id="ARBA00022801"/>
    </source>
</evidence>
<dbReference type="InterPro" id="IPR036185">
    <property type="entry name" value="DNA_heli_DnaB-like_N_sf"/>
</dbReference>
<dbReference type="RefSeq" id="WP_005676204.1">
    <property type="nucleotide sequence ID" value="NZ_CAXSLD010000005.1"/>
</dbReference>
<dbReference type="InterPro" id="IPR016136">
    <property type="entry name" value="DNA_helicase_N/primase_C"/>
</dbReference>
<feature type="region of interest" description="Disordered" evidence="14">
    <location>
        <begin position="483"/>
        <end position="522"/>
    </location>
</feature>
<keyword evidence="2 13" id="KW-0639">Primosome</keyword>
<proteinExistence type="inferred from homology"/>
<dbReference type="FunFam" id="3.40.50.300:FF:000076">
    <property type="entry name" value="Replicative DNA helicase"/>
    <property type="match status" value="1"/>
</dbReference>
<evidence type="ECO:0000256" key="10">
    <source>
        <dbReference type="ARBA" id="ARBA00044932"/>
    </source>
</evidence>
<evidence type="ECO:0000313" key="23">
    <source>
        <dbReference type="Proteomes" id="UP000284431"/>
    </source>
</evidence>
<evidence type="ECO:0000313" key="20">
    <source>
        <dbReference type="EMBL" id="RHH94140.1"/>
    </source>
</evidence>
<evidence type="ECO:0000256" key="6">
    <source>
        <dbReference type="ARBA" id="ARBA00022806"/>
    </source>
</evidence>
<comment type="similarity">
    <text evidence="1 13">Belongs to the helicase family. DnaB subfamily.</text>
</comment>
<evidence type="ECO:0000256" key="11">
    <source>
        <dbReference type="ARBA" id="ARBA00048954"/>
    </source>
</evidence>
<dbReference type="PANTHER" id="PTHR30153:SF2">
    <property type="entry name" value="REPLICATIVE DNA HELICASE"/>
    <property type="match status" value="1"/>
</dbReference>
<reference evidence="22 23" key="2">
    <citation type="submission" date="2018-08" db="EMBL/GenBank/DDBJ databases">
        <title>A genome reference for cultivated species of the human gut microbiota.</title>
        <authorList>
            <person name="Zou Y."/>
            <person name="Xue W."/>
            <person name="Luo G."/>
        </authorList>
    </citation>
    <scope>NUCLEOTIDE SEQUENCE [LARGE SCALE GENOMIC DNA]</scope>
    <source>
        <strain evidence="20 22">AM16-49B</strain>
        <strain evidence="19 24">AM31-16AC</strain>
        <strain evidence="18 23">OF02-6LB</strain>
    </source>
</reference>
<keyword evidence="3 13" id="KW-0235">DNA replication</keyword>
<evidence type="ECO:0000256" key="8">
    <source>
        <dbReference type="ARBA" id="ARBA00023125"/>
    </source>
</evidence>
<keyword evidence="9" id="KW-0413">Isomerase</keyword>
<dbReference type="EMBL" id="QRKD01000002">
    <property type="protein sequence ID" value="RHH94140.1"/>
    <property type="molecule type" value="Genomic_DNA"/>
</dbReference>
<evidence type="ECO:0000313" key="22">
    <source>
        <dbReference type="Proteomes" id="UP000283512"/>
    </source>
</evidence>
<evidence type="ECO:0000313" key="21">
    <source>
        <dbReference type="Proteomes" id="UP000095657"/>
    </source>
</evidence>
<feature type="domain" description="SF4 helicase" evidence="15">
    <location>
        <begin position="195"/>
        <end position="469"/>
    </location>
</feature>
<evidence type="ECO:0000313" key="18">
    <source>
        <dbReference type="EMBL" id="RGY24180.1"/>
    </source>
</evidence>
<evidence type="ECO:0000256" key="9">
    <source>
        <dbReference type="ARBA" id="ARBA00023235"/>
    </source>
</evidence>
<dbReference type="Pfam" id="PF03796">
    <property type="entry name" value="DnaB_C"/>
    <property type="match status" value="1"/>
</dbReference>
<evidence type="ECO:0000313" key="17">
    <source>
        <dbReference type="EMBL" id="KAA5491020.1"/>
    </source>
</evidence>
<organism evidence="16 21">
    <name type="scientific">Bacteroides caccae</name>
    <dbReference type="NCBI Taxonomy" id="47678"/>
    <lineage>
        <taxon>Bacteria</taxon>
        <taxon>Pseudomonadati</taxon>
        <taxon>Bacteroidota</taxon>
        <taxon>Bacteroidia</taxon>
        <taxon>Bacteroidales</taxon>
        <taxon>Bacteroidaceae</taxon>
        <taxon>Bacteroides</taxon>
    </lineage>
</organism>
<dbReference type="EC" id="5.6.2.3" evidence="12 13"/>
<dbReference type="GO" id="GO:0043139">
    <property type="term" value="F:5'-3' DNA helicase activity"/>
    <property type="evidence" value="ECO:0007669"/>
    <property type="project" value="UniProtKB-EC"/>
</dbReference>
<evidence type="ECO:0000313" key="16">
    <source>
        <dbReference type="EMBL" id="CUP09143.1"/>
    </source>
</evidence>
<evidence type="ECO:0000256" key="14">
    <source>
        <dbReference type="SAM" id="MobiDB-lite"/>
    </source>
</evidence>
<dbReference type="KEGG" id="bcac:CGC64_12140"/>
<dbReference type="Gene3D" id="1.10.860.10">
    <property type="entry name" value="DNAb Helicase, Chain A"/>
    <property type="match status" value="1"/>
</dbReference>
<sequence length="522" mass="58054">MAEQKRNTRNTKSAKVQPVNDYGRIQPQAPELEEAVLGALMIEKDAYSLVSEILRPESFYEHRHQLIYSAITDLAVNQKPVDILTVKEQLSKRGELEEVGGPFYITQLSSKVASSAHIEYHARIIAQKSLARELITFTSNIQSKAFDETLDVDDLMQEAEGKLFEISQQNMKKDYTQINPVIDEAYKLIQKAAARTDGLSGLESGFTKLDKMTSGWQNSDLIIIAARPAMGKTAFVLSMAKNIAVDFRNPVALFSLEMSNVQLVNRLISNVCEIESGKIKSGQLAGHEWQQLDYKLKNLLDAPLYVDDTPSLSVFELRTKARRLVREHGVKIIIIDYLQLMNASGMAFGSRQEEVSTISRSLKGLAKELNIPIIALSQLNRGVESREGIDGKRPQLSDLRESGAIEQDADMVCFIHRPEYYKIYQDDRGNDLRGMAEIVIAKHRNGAVGEVLLRFKGEFTRFSNPEDDMVIPMPGETVGPMLGSKMNRDSVGSVPPPPAPDFEPQSGNPFATPIGGDGPLPF</sequence>
<keyword evidence="6 13" id="KW-0347">Helicase</keyword>
<evidence type="ECO:0000313" key="19">
    <source>
        <dbReference type="EMBL" id="RHD47193.1"/>
    </source>
</evidence>
<dbReference type="PROSITE" id="PS51199">
    <property type="entry name" value="SF4_HELICASE"/>
    <property type="match status" value="1"/>
</dbReference>
<dbReference type="Pfam" id="PF00772">
    <property type="entry name" value="DnaB"/>
    <property type="match status" value="1"/>
</dbReference>
<protein>
    <recommendedName>
        <fullName evidence="12 13">Replicative DNA helicase</fullName>
        <ecNumber evidence="12 13">5.6.2.3</ecNumber>
    </recommendedName>
</protein>
<comment type="function">
    <text evidence="10 13">The main replicative DNA helicase, it participates in initiation and elongation during chromosome replication. Travels ahead of the DNA replisome, separating dsDNA into templates for DNA synthesis. A processive ATP-dependent 5'-3' DNA helicase it has DNA-dependent ATPase activity.</text>
</comment>